<evidence type="ECO:0000256" key="5">
    <source>
        <dbReference type="ARBA" id="ARBA00022990"/>
    </source>
</evidence>
<dbReference type="InterPro" id="IPR000873">
    <property type="entry name" value="AMP-dep_synth/lig_dom"/>
</dbReference>
<evidence type="ECO:0000256" key="2">
    <source>
        <dbReference type="ARBA" id="ARBA00022598"/>
    </source>
</evidence>
<dbReference type="NCBIfam" id="NF001208">
    <property type="entry name" value="PRK00174.1"/>
    <property type="match status" value="1"/>
</dbReference>
<dbReference type="NCBIfam" id="TIGR02188">
    <property type="entry name" value="Ac_CoA_lig_AcsA"/>
    <property type="match status" value="1"/>
</dbReference>
<dbReference type="InterPro" id="IPR025110">
    <property type="entry name" value="AMP-bd_C"/>
</dbReference>
<dbReference type="CDD" id="cd05966">
    <property type="entry name" value="ACS"/>
    <property type="match status" value="1"/>
</dbReference>
<dbReference type="Proteomes" id="UP000429785">
    <property type="component" value="Unassembled WGS sequence"/>
</dbReference>
<dbReference type="InterPro" id="IPR032387">
    <property type="entry name" value="ACAS_N"/>
</dbReference>
<evidence type="ECO:0000259" key="8">
    <source>
        <dbReference type="Pfam" id="PF13193"/>
    </source>
</evidence>
<dbReference type="EC" id="6.2.1.1" evidence="6"/>
<evidence type="ECO:0000256" key="4">
    <source>
        <dbReference type="ARBA" id="ARBA00022840"/>
    </source>
</evidence>
<dbReference type="Gene3D" id="3.30.300.30">
    <property type="match status" value="1"/>
</dbReference>
<evidence type="ECO:0000256" key="1">
    <source>
        <dbReference type="ARBA" id="ARBA00006432"/>
    </source>
</evidence>
<organism evidence="10 11">
    <name type="scientific">Flagellimonas olearia</name>
    <dbReference type="NCBI Taxonomy" id="552546"/>
    <lineage>
        <taxon>Bacteria</taxon>
        <taxon>Pseudomonadati</taxon>
        <taxon>Bacteroidota</taxon>
        <taxon>Flavobacteriia</taxon>
        <taxon>Flavobacteriales</taxon>
        <taxon>Flavobacteriaceae</taxon>
        <taxon>Flagellimonas</taxon>
    </lineage>
</organism>
<dbReference type="PANTHER" id="PTHR24095">
    <property type="entry name" value="ACETYL-COENZYME A SYNTHETASE"/>
    <property type="match status" value="1"/>
</dbReference>
<dbReference type="InterPro" id="IPR011904">
    <property type="entry name" value="Ac_CoA_lig"/>
</dbReference>
<dbReference type="Pfam" id="PF00501">
    <property type="entry name" value="AMP-binding"/>
    <property type="match status" value="1"/>
</dbReference>
<name>A0A6I1E9W4_9FLAO</name>
<dbReference type="EMBL" id="WELG01000001">
    <property type="protein sequence ID" value="KAB7530524.1"/>
    <property type="molecule type" value="Genomic_DNA"/>
</dbReference>
<keyword evidence="4" id="KW-0067">ATP-binding</keyword>
<evidence type="ECO:0000313" key="10">
    <source>
        <dbReference type="EMBL" id="KAB7530524.1"/>
    </source>
</evidence>
<dbReference type="InterPro" id="IPR042099">
    <property type="entry name" value="ANL_N_sf"/>
</dbReference>
<feature type="domain" description="Acetyl-coenzyme A synthetase N-terminal" evidence="9">
    <location>
        <begin position="12"/>
        <end position="68"/>
    </location>
</feature>
<feature type="domain" description="AMP-dependent synthetase/ligase" evidence="7">
    <location>
        <begin position="70"/>
        <end position="461"/>
    </location>
</feature>
<dbReference type="InterPro" id="IPR020845">
    <property type="entry name" value="AMP-binding_CS"/>
</dbReference>
<reference evidence="10 11" key="1">
    <citation type="submission" date="2019-10" db="EMBL/GenBank/DDBJ databases">
        <title>Muricauda olearia CL-SS4 JCM15563 genome.</title>
        <authorList>
            <person name="Liu L."/>
        </authorList>
    </citation>
    <scope>NUCLEOTIDE SEQUENCE [LARGE SCALE GENOMIC DNA]</scope>
    <source>
        <strain evidence="10 11">CL-SS4</strain>
    </source>
</reference>
<keyword evidence="2 10" id="KW-0436">Ligase</keyword>
<evidence type="ECO:0000256" key="6">
    <source>
        <dbReference type="NCBIfam" id="TIGR02188"/>
    </source>
</evidence>
<dbReference type="OrthoDB" id="9778383at2"/>
<dbReference type="Pfam" id="PF16177">
    <property type="entry name" value="ACAS_N"/>
    <property type="match status" value="1"/>
</dbReference>
<evidence type="ECO:0000259" key="9">
    <source>
        <dbReference type="Pfam" id="PF16177"/>
    </source>
</evidence>
<dbReference type="GO" id="GO:0005524">
    <property type="term" value="F:ATP binding"/>
    <property type="evidence" value="ECO:0007669"/>
    <property type="project" value="UniProtKB-KW"/>
</dbReference>
<dbReference type="GO" id="GO:0003987">
    <property type="term" value="F:acetate-CoA ligase activity"/>
    <property type="evidence" value="ECO:0007669"/>
    <property type="project" value="UniProtKB-UniRule"/>
</dbReference>
<dbReference type="PROSITE" id="PS00455">
    <property type="entry name" value="AMP_BINDING"/>
    <property type="match status" value="1"/>
</dbReference>
<evidence type="ECO:0000259" key="7">
    <source>
        <dbReference type="Pfam" id="PF00501"/>
    </source>
</evidence>
<dbReference type="RefSeq" id="WP_152130439.1">
    <property type="nucleotide sequence ID" value="NZ_WELG01000001.1"/>
</dbReference>
<comment type="caution">
    <text evidence="10">The sequence shown here is derived from an EMBL/GenBank/DDBJ whole genome shotgun (WGS) entry which is preliminary data.</text>
</comment>
<dbReference type="InterPro" id="IPR045851">
    <property type="entry name" value="AMP-bd_C_sf"/>
</dbReference>
<dbReference type="AlphaFoldDB" id="A0A6I1E9W4"/>
<protein>
    <recommendedName>
        <fullName evidence="6">Acetate--CoA ligase</fullName>
        <ecNumber evidence="6">6.2.1.1</ecNumber>
    </recommendedName>
</protein>
<evidence type="ECO:0000313" key="11">
    <source>
        <dbReference type="Proteomes" id="UP000429785"/>
    </source>
</evidence>
<dbReference type="FunFam" id="3.40.50.12780:FF:000001">
    <property type="entry name" value="Acetyl-coenzyme A synthetase"/>
    <property type="match status" value="1"/>
</dbReference>
<evidence type="ECO:0000256" key="3">
    <source>
        <dbReference type="ARBA" id="ARBA00022741"/>
    </source>
</evidence>
<dbReference type="GO" id="GO:0019427">
    <property type="term" value="P:acetyl-CoA biosynthetic process from acetate"/>
    <property type="evidence" value="ECO:0007669"/>
    <property type="project" value="UniProtKB-UniRule"/>
</dbReference>
<feature type="domain" description="AMP-binding enzyme C-terminal" evidence="8">
    <location>
        <begin position="519"/>
        <end position="598"/>
    </location>
</feature>
<keyword evidence="3" id="KW-0547">Nucleotide-binding</keyword>
<dbReference type="PANTHER" id="PTHR24095:SF14">
    <property type="entry name" value="ACETYL-COENZYME A SYNTHETASE 1"/>
    <property type="match status" value="1"/>
</dbReference>
<dbReference type="GO" id="GO:0016208">
    <property type="term" value="F:AMP binding"/>
    <property type="evidence" value="ECO:0007669"/>
    <property type="project" value="InterPro"/>
</dbReference>
<dbReference type="Pfam" id="PF13193">
    <property type="entry name" value="AMP-binding_C"/>
    <property type="match status" value="1"/>
</dbReference>
<accession>A0A6I1E9W4</accession>
<comment type="similarity">
    <text evidence="1">Belongs to the ATP-dependent AMP-binding enzyme family.</text>
</comment>
<proteinExistence type="inferred from homology"/>
<gene>
    <name evidence="10" type="primary">acs</name>
    <name evidence="10" type="ORF">F8C76_03185</name>
</gene>
<dbReference type="Gene3D" id="3.40.50.12780">
    <property type="entry name" value="N-terminal domain of ligase-like"/>
    <property type="match status" value="1"/>
</dbReference>
<keyword evidence="5" id="KW-0007">Acetylation</keyword>
<dbReference type="SUPFAM" id="SSF56801">
    <property type="entry name" value="Acetyl-CoA synthetase-like"/>
    <property type="match status" value="1"/>
</dbReference>
<sequence>MSNYHIKHLEEYFQVYRKSVRNPEDFWEEVAEEHFFWRKRWNSVLEWDFTKPEIKWFDGAQLNITENCIDRHLRSRGDKTAILFEPNDPNEEAEHITYRELHERVCKFANVLKDQGIKKGDRVVIYLPMIPELAISLLACARIGAVHSVVFAGFSSTALATRINDCGAKMVLTSDGSYRGTKTIDLKGIVDEALQHCPNVETVLVAKRTGEEIPMQEGRDKWLQPLLDKAYSDCVPEIMDAEDPLFILYTSGSTGRPKGMMHTTAGYMVYTAYTFKNVFQYKEQDVYWCTADIGWITGHSYIVYGPLANGATTVMFEGVPSYPDYGRFWEVVEKHKVTQFYTAPTAIRALAKENLDFVTKHDLSSLKVLGTVGEPINEEAWHWYNDHVGEKNCPIVDTWWQTETGGILISPIPFSTPTKPTYATLPMPGVQPALVDENGKEIKGNQVEGRLCIKFPWPSIARTIWGDHQRYKDTYFSAFEGKYFTGDGALRDEVGYYRITGRVDDVIIVSGHNLGTAPIEDSINEHPAVAESAIVGFPHDIKGNALYGYIILKETGETRNRDNLKKEINQLITEHIGPIAKLDKIQFVPGLPKTRSGKIMRRILRKIASKDTSNLGDTSTLLNPEVVEVIMKESL</sequence>